<feature type="domain" description="FtsK" evidence="7">
    <location>
        <begin position="130"/>
        <end position="341"/>
    </location>
</feature>
<dbReference type="Pfam" id="PF01580">
    <property type="entry name" value="FtsK_SpoIIIE"/>
    <property type="match status" value="1"/>
</dbReference>
<dbReference type="InterPro" id="IPR036390">
    <property type="entry name" value="WH_DNA-bd_sf"/>
</dbReference>
<gene>
    <name evidence="8" type="primary">ftsK_2</name>
    <name evidence="8" type="ORF">NCTC11801_01562</name>
</gene>
<evidence type="ECO:0000313" key="9">
    <source>
        <dbReference type="Proteomes" id="UP000254208"/>
    </source>
</evidence>
<dbReference type="EMBL" id="UGTZ01000001">
    <property type="protein sequence ID" value="SUC30632.1"/>
    <property type="molecule type" value="Genomic_DNA"/>
</dbReference>
<dbReference type="SUPFAM" id="SSF52540">
    <property type="entry name" value="P-loop containing nucleoside triphosphate hydrolases"/>
    <property type="match status" value="1"/>
</dbReference>
<dbReference type="InterPro" id="IPR050206">
    <property type="entry name" value="FtsK/SpoIIIE/SftA"/>
</dbReference>
<reference evidence="8 9" key="1">
    <citation type="submission" date="2018-06" db="EMBL/GenBank/DDBJ databases">
        <authorList>
            <consortium name="Pathogen Informatics"/>
            <person name="Doyle S."/>
        </authorList>
    </citation>
    <scope>NUCLEOTIDE SEQUENCE [LARGE SCALE GENOMIC DNA]</scope>
    <source>
        <strain evidence="8 9">NCTC11801</strain>
    </source>
</reference>
<dbReference type="AlphaFoldDB" id="A0A379FPT0"/>
<dbReference type="GO" id="GO:0005524">
    <property type="term" value="F:ATP binding"/>
    <property type="evidence" value="ECO:0007669"/>
    <property type="project" value="UniProtKB-UniRule"/>
</dbReference>
<dbReference type="Pfam" id="PF09397">
    <property type="entry name" value="FtsK_gamma"/>
    <property type="match status" value="1"/>
</dbReference>
<evidence type="ECO:0000259" key="7">
    <source>
        <dbReference type="PROSITE" id="PS50901"/>
    </source>
</evidence>
<dbReference type="Pfam" id="PF17854">
    <property type="entry name" value="FtsK_alpha"/>
    <property type="match status" value="1"/>
</dbReference>
<keyword evidence="3 6" id="KW-0547">Nucleotide-binding</keyword>
<evidence type="ECO:0000256" key="2">
    <source>
        <dbReference type="ARBA" id="ARBA00020887"/>
    </source>
</evidence>
<evidence type="ECO:0000256" key="4">
    <source>
        <dbReference type="ARBA" id="ARBA00022840"/>
    </source>
</evidence>
<dbReference type="Gene3D" id="3.30.980.40">
    <property type="match status" value="1"/>
</dbReference>
<dbReference type="InterPro" id="IPR002543">
    <property type="entry name" value="FtsK_dom"/>
</dbReference>
<keyword evidence="5" id="KW-0238">DNA-binding</keyword>
<dbReference type="SMART" id="SM00843">
    <property type="entry name" value="Ftsk_gamma"/>
    <property type="match status" value="1"/>
</dbReference>
<organism evidence="8 9">
    <name type="scientific">Providencia rettgeri</name>
    <dbReference type="NCBI Taxonomy" id="587"/>
    <lineage>
        <taxon>Bacteria</taxon>
        <taxon>Pseudomonadati</taxon>
        <taxon>Pseudomonadota</taxon>
        <taxon>Gammaproteobacteria</taxon>
        <taxon>Enterobacterales</taxon>
        <taxon>Morganellaceae</taxon>
        <taxon>Providencia</taxon>
    </lineage>
</organism>
<dbReference type="RefSeq" id="WP_254178919.1">
    <property type="nucleotide sequence ID" value="NZ_CP077317.1"/>
</dbReference>
<dbReference type="InterPro" id="IPR027417">
    <property type="entry name" value="P-loop_NTPase"/>
</dbReference>
<dbReference type="PANTHER" id="PTHR22683">
    <property type="entry name" value="SPORULATION PROTEIN RELATED"/>
    <property type="match status" value="1"/>
</dbReference>
<dbReference type="InterPro" id="IPR041027">
    <property type="entry name" value="FtsK_alpha"/>
</dbReference>
<protein>
    <recommendedName>
        <fullName evidence="2">DNA translocase FtsK</fullName>
    </recommendedName>
</protein>
<keyword evidence="4 6" id="KW-0067">ATP-binding</keyword>
<evidence type="ECO:0000256" key="5">
    <source>
        <dbReference type="ARBA" id="ARBA00023125"/>
    </source>
</evidence>
<feature type="binding site" evidence="6">
    <location>
        <begin position="147"/>
        <end position="154"/>
    </location>
    <ligand>
        <name>ATP</name>
        <dbReference type="ChEBI" id="CHEBI:30616"/>
    </ligand>
</feature>
<accession>A0A379FPT0</accession>
<evidence type="ECO:0000256" key="1">
    <source>
        <dbReference type="ARBA" id="ARBA00006474"/>
    </source>
</evidence>
<dbReference type="GO" id="GO:0003677">
    <property type="term" value="F:DNA binding"/>
    <property type="evidence" value="ECO:0007669"/>
    <property type="project" value="UniProtKB-KW"/>
</dbReference>
<dbReference type="Proteomes" id="UP000254208">
    <property type="component" value="Unassembled WGS sequence"/>
</dbReference>
<comment type="similarity">
    <text evidence="1">Belongs to the FtsK/SpoIIIE/SftA family.</text>
</comment>
<dbReference type="PANTHER" id="PTHR22683:SF41">
    <property type="entry name" value="DNA TRANSLOCASE FTSK"/>
    <property type="match status" value="1"/>
</dbReference>
<dbReference type="SUPFAM" id="SSF46785">
    <property type="entry name" value="Winged helix' DNA-binding domain"/>
    <property type="match status" value="1"/>
</dbReference>
<evidence type="ECO:0000256" key="6">
    <source>
        <dbReference type="PROSITE-ProRule" id="PRU00289"/>
    </source>
</evidence>
<dbReference type="InterPro" id="IPR018541">
    <property type="entry name" value="Ftsk_gamma"/>
</dbReference>
<dbReference type="GeneID" id="93672547"/>
<sequence length="479" mass="53739">MQPFIYTSELCWSPQELDSMAQAIESCFLQYQIKGEVVGYDEGATFTLFRIELGRGIKASQVTAVVPELCRSLSVIDIKFIDFIAGTPYIGLRVTNTYRRAVPFVECFNQWCGNNGLSSLSIMLGEDIIGDPVGWDLAQMPHLLIAGVTRSGKSMLMHSLVMSILYRNSPDKVRFVMFDTSQLELSLYNDIPHLLFPSASDPVESIKPLTFLVNESRRRQKLFGALNQRNLSGYNKVISNAKELGRPIPDPFWRPNENYSEHPYLGYEPEIIVCVDDYAQLIGEYKQIGEMLVLLSQQGHAVGIHLILTTRSPLSTSIGSQLRINIPTRIALSVSSRADSNLILDQYGAELLFGLGDMLFASPNLSEPTRIQGAYVSDSDIRDTVDYCKRWGSASYLNFYGDAQNGDVAEEELDPLFDQATEYVVEKQRVYISGIQRQFRIGYNRAAMIVEQLELQGIVSEQDHNGNREVLAPPAPPYE</sequence>
<dbReference type="Gene3D" id="3.40.50.300">
    <property type="entry name" value="P-loop containing nucleotide triphosphate hydrolases"/>
    <property type="match status" value="1"/>
</dbReference>
<name>A0A379FPT0_PRORE</name>
<dbReference type="Gene3D" id="1.10.10.10">
    <property type="entry name" value="Winged helix-like DNA-binding domain superfamily/Winged helix DNA-binding domain"/>
    <property type="match status" value="1"/>
</dbReference>
<dbReference type="PROSITE" id="PS50901">
    <property type="entry name" value="FTSK"/>
    <property type="match status" value="1"/>
</dbReference>
<dbReference type="InterPro" id="IPR036388">
    <property type="entry name" value="WH-like_DNA-bd_sf"/>
</dbReference>
<evidence type="ECO:0000313" key="8">
    <source>
        <dbReference type="EMBL" id="SUC30632.1"/>
    </source>
</evidence>
<evidence type="ECO:0000256" key="3">
    <source>
        <dbReference type="ARBA" id="ARBA00022741"/>
    </source>
</evidence>
<proteinExistence type="inferred from homology"/>